<name>A0A3M7TVC8_9BACI</name>
<sequence length="143" mass="16227">MFKNRLVSIMVIILTTLTLIGAITLVIVTQFVNPTSADSEPTIDEMIQWSVETDEITTNLLSNNVIRTKFVIQLDSKKTKEEFEKRDFQVENIIIRVLSDRSASDFKGSESIVELEEELAGLFNDLLVSGSVESVYLRERIIQ</sequence>
<keyword evidence="11" id="KW-0282">Flagellum</keyword>
<dbReference type="NCBIfam" id="NF005826">
    <property type="entry name" value="PRK07718.1"/>
    <property type="match status" value="1"/>
</dbReference>
<accession>A0A3M7TVC8</accession>
<dbReference type="InterPro" id="IPR005503">
    <property type="entry name" value="FliL"/>
</dbReference>
<dbReference type="PANTHER" id="PTHR35091">
    <property type="entry name" value="FLAGELLAR PROTEIN FLIL"/>
    <property type="match status" value="1"/>
</dbReference>
<keyword evidence="9 10" id="KW-0472">Membrane</keyword>
<dbReference type="GO" id="GO:0071978">
    <property type="term" value="P:bacterial-type flagellum-dependent swarming motility"/>
    <property type="evidence" value="ECO:0007669"/>
    <property type="project" value="TreeGrafter"/>
</dbReference>
<evidence type="ECO:0000256" key="9">
    <source>
        <dbReference type="ARBA" id="ARBA00023136"/>
    </source>
</evidence>
<evidence type="ECO:0000256" key="8">
    <source>
        <dbReference type="ARBA" id="ARBA00022989"/>
    </source>
</evidence>
<dbReference type="GO" id="GO:0006935">
    <property type="term" value="P:chemotaxis"/>
    <property type="evidence" value="ECO:0007669"/>
    <property type="project" value="UniProtKB-KW"/>
</dbReference>
<dbReference type="EMBL" id="RHIB01000001">
    <property type="protein sequence ID" value="RNA69586.1"/>
    <property type="molecule type" value="Genomic_DNA"/>
</dbReference>
<comment type="subcellular location">
    <subcellularLocation>
        <location evidence="2">Cell membrane</location>
        <topology evidence="2">Single-pass membrane protein</topology>
    </subcellularLocation>
</comment>
<evidence type="ECO:0000256" key="4">
    <source>
        <dbReference type="ARBA" id="ARBA00022475"/>
    </source>
</evidence>
<keyword evidence="12" id="KW-1185">Reference proteome</keyword>
<evidence type="ECO:0000256" key="6">
    <source>
        <dbReference type="ARBA" id="ARBA00022692"/>
    </source>
</evidence>
<protein>
    <recommendedName>
        <fullName evidence="10">Flagellar protein FliL</fullName>
    </recommendedName>
</protein>
<evidence type="ECO:0000256" key="5">
    <source>
        <dbReference type="ARBA" id="ARBA00022500"/>
    </source>
</evidence>
<keyword evidence="11" id="KW-0966">Cell projection</keyword>
<comment type="function">
    <text evidence="1 10">Controls the rotational direction of flagella during chemotaxis.</text>
</comment>
<keyword evidence="11" id="KW-0969">Cilium</keyword>
<evidence type="ECO:0000256" key="2">
    <source>
        <dbReference type="ARBA" id="ARBA00004162"/>
    </source>
</evidence>
<comment type="similarity">
    <text evidence="3 10">Belongs to the FliL family.</text>
</comment>
<dbReference type="AlphaFoldDB" id="A0A3M7TVC8"/>
<keyword evidence="6" id="KW-0812">Transmembrane</keyword>
<reference evidence="11 12" key="1">
    <citation type="submission" date="2018-10" db="EMBL/GenBank/DDBJ databases">
        <title>Bacillus Keqinensis sp. nov., a moderately halophilic bacterium isolated from a saline-alkaline lake.</title>
        <authorList>
            <person name="Wang H."/>
        </authorList>
    </citation>
    <scope>NUCLEOTIDE SEQUENCE [LARGE SCALE GENOMIC DNA]</scope>
    <source>
        <strain evidence="11 12">KQ-3</strain>
    </source>
</reference>
<evidence type="ECO:0000256" key="7">
    <source>
        <dbReference type="ARBA" id="ARBA00022779"/>
    </source>
</evidence>
<keyword evidence="7 10" id="KW-0283">Flagellar rotation</keyword>
<keyword evidence="8" id="KW-1133">Transmembrane helix</keyword>
<keyword evidence="4 10" id="KW-1003">Cell membrane</keyword>
<evidence type="ECO:0000313" key="11">
    <source>
        <dbReference type="EMBL" id="RNA69586.1"/>
    </source>
</evidence>
<dbReference type="PANTHER" id="PTHR35091:SF2">
    <property type="entry name" value="FLAGELLAR PROTEIN FLIL"/>
    <property type="match status" value="1"/>
</dbReference>
<dbReference type="GO" id="GO:0009425">
    <property type="term" value="C:bacterial-type flagellum basal body"/>
    <property type="evidence" value="ECO:0007669"/>
    <property type="project" value="InterPro"/>
</dbReference>
<evidence type="ECO:0000256" key="3">
    <source>
        <dbReference type="ARBA" id="ARBA00008281"/>
    </source>
</evidence>
<dbReference type="OrthoDB" id="2381796at2"/>
<evidence type="ECO:0000256" key="10">
    <source>
        <dbReference type="RuleBase" id="RU364125"/>
    </source>
</evidence>
<proteinExistence type="inferred from homology"/>
<organism evidence="11 12">
    <name type="scientific">Alteribacter keqinensis</name>
    <dbReference type="NCBI Taxonomy" id="2483800"/>
    <lineage>
        <taxon>Bacteria</taxon>
        <taxon>Bacillati</taxon>
        <taxon>Bacillota</taxon>
        <taxon>Bacilli</taxon>
        <taxon>Bacillales</taxon>
        <taxon>Bacillaceae</taxon>
        <taxon>Alteribacter</taxon>
    </lineage>
</organism>
<dbReference type="Proteomes" id="UP000278746">
    <property type="component" value="Unassembled WGS sequence"/>
</dbReference>
<dbReference type="RefSeq" id="WP_122897103.1">
    <property type="nucleotide sequence ID" value="NZ_RHIB01000001.1"/>
</dbReference>
<evidence type="ECO:0000256" key="1">
    <source>
        <dbReference type="ARBA" id="ARBA00002254"/>
    </source>
</evidence>
<keyword evidence="5 10" id="KW-0145">Chemotaxis</keyword>
<dbReference type="GO" id="GO:0005886">
    <property type="term" value="C:plasma membrane"/>
    <property type="evidence" value="ECO:0007669"/>
    <property type="project" value="UniProtKB-SubCell"/>
</dbReference>
<dbReference type="Pfam" id="PF03748">
    <property type="entry name" value="FliL"/>
    <property type="match status" value="1"/>
</dbReference>
<gene>
    <name evidence="11" type="primary">fliL</name>
    <name evidence="11" type="ORF">EBO34_06520</name>
</gene>
<comment type="caution">
    <text evidence="11">The sequence shown here is derived from an EMBL/GenBank/DDBJ whole genome shotgun (WGS) entry which is preliminary data.</text>
</comment>
<evidence type="ECO:0000313" key="12">
    <source>
        <dbReference type="Proteomes" id="UP000278746"/>
    </source>
</evidence>